<dbReference type="PANTHER" id="PTHR33383:SF1">
    <property type="entry name" value="MEMBRANE PROTEIN INSERTION EFFICIENCY FACTOR-RELATED"/>
    <property type="match status" value="1"/>
</dbReference>
<name>A0ABM8HL62_9GAMM</name>
<dbReference type="SMART" id="SM01234">
    <property type="entry name" value="Haemolytic"/>
    <property type="match status" value="1"/>
</dbReference>
<reference evidence="3" key="1">
    <citation type="journal article" date="2019" name="Microbiol. Resour. Announc.">
        <title>Complete Genome Sequence of Halomonas olivaria, a Moderately Halophilic Bacterium Isolated from Olive Processing Effluents, Obtained by Nanopore Sequencing.</title>
        <authorList>
            <person name="Nagata S."/>
            <person name="Ii K.M."/>
            <person name="Tsukimi T."/>
            <person name="Miura M.C."/>
            <person name="Galipon J."/>
            <person name="Arakawa K."/>
        </authorList>
    </citation>
    <scope>NUCLEOTIDE SEQUENCE [LARGE SCALE GENOMIC DNA]</scope>
    <source>
        <strain evidence="3">TYRC17</strain>
    </source>
</reference>
<proteinExistence type="inferred from homology"/>
<evidence type="ECO:0000313" key="3">
    <source>
        <dbReference type="Proteomes" id="UP000289555"/>
    </source>
</evidence>
<dbReference type="InterPro" id="IPR038019">
    <property type="entry name" value="PRib_AMP_CycHydrolase_sf"/>
</dbReference>
<dbReference type="NCBIfam" id="TIGR00278">
    <property type="entry name" value="membrane protein insertion efficiency factor YidD"/>
    <property type="match status" value="1"/>
</dbReference>
<keyword evidence="3" id="KW-1185">Reference proteome</keyword>
<comment type="similarity">
    <text evidence="1">Belongs to the UPF0161 family.</text>
</comment>
<evidence type="ECO:0000256" key="1">
    <source>
        <dbReference type="HAMAP-Rule" id="MF_00386"/>
    </source>
</evidence>
<keyword evidence="1" id="KW-0472">Membrane</keyword>
<keyword evidence="1" id="KW-1003">Cell membrane</keyword>
<protein>
    <recommendedName>
        <fullName evidence="1">Putative membrane protein insertion efficiency factor</fullName>
    </recommendedName>
</protein>
<dbReference type="HAMAP" id="MF_00386">
    <property type="entry name" value="UPF0161_YidD"/>
    <property type="match status" value="1"/>
</dbReference>
<dbReference type="Proteomes" id="UP000289555">
    <property type="component" value="Chromosome"/>
</dbReference>
<dbReference type="SUPFAM" id="SSF141734">
    <property type="entry name" value="HisI-like"/>
    <property type="match status" value="1"/>
</dbReference>
<dbReference type="InterPro" id="IPR002696">
    <property type="entry name" value="Membr_insert_effic_factor_YidD"/>
</dbReference>
<dbReference type="EMBL" id="AP019416">
    <property type="protein sequence ID" value="BBI51210.1"/>
    <property type="molecule type" value="Genomic_DNA"/>
</dbReference>
<comment type="function">
    <text evidence="1">Could be involved in insertion of integral membrane proteins into the membrane.</text>
</comment>
<evidence type="ECO:0000313" key="2">
    <source>
        <dbReference type="EMBL" id="BBI51210.1"/>
    </source>
</evidence>
<sequence length="174" mass="19124">MQVEQTGPACHTGRRSCFYIAVDKEQASITSTPLIDPDELYGKKPSSRYAIFSQDANHSCPTLRPAVAIDESDDWLRKGLPIYAQPLLGPRCRFWPSCSSYTIEAIQVHGPIKGGWLAVKRIVKCHPGNPGGMDPVPGGRSEQLCREDDEKESSPSCCDHHPASLFPYFCCATA</sequence>
<gene>
    <name evidence="2" type="ORF">HORIV_36310</name>
</gene>
<dbReference type="Pfam" id="PF01809">
    <property type="entry name" value="YidD"/>
    <property type="match status" value="1"/>
</dbReference>
<organism evidence="2 3">
    <name type="scientific">Vreelandella olivaria</name>
    <dbReference type="NCBI Taxonomy" id="390919"/>
    <lineage>
        <taxon>Bacteria</taxon>
        <taxon>Pseudomonadati</taxon>
        <taxon>Pseudomonadota</taxon>
        <taxon>Gammaproteobacteria</taxon>
        <taxon>Oceanospirillales</taxon>
        <taxon>Halomonadaceae</taxon>
        <taxon>Vreelandella</taxon>
    </lineage>
</organism>
<comment type="subcellular location">
    <subcellularLocation>
        <location evidence="1">Cell membrane</location>
        <topology evidence="1">Peripheral membrane protein</topology>
        <orientation evidence="1">Cytoplasmic side</orientation>
    </subcellularLocation>
</comment>
<dbReference type="PANTHER" id="PTHR33383">
    <property type="entry name" value="MEMBRANE PROTEIN INSERTION EFFICIENCY FACTOR-RELATED"/>
    <property type="match status" value="1"/>
</dbReference>
<accession>A0ABM8HL62</accession>